<dbReference type="Proteomes" id="UP000287651">
    <property type="component" value="Unassembled WGS sequence"/>
</dbReference>
<evidence type="ECO:0000313" key="2">
    <source>
        <dbReference type="Proteomes" id="UP000287651"/>
    </source>
</evidence>
<comment type="caution">
    <text evidence="1">The sequence shown here is derived from an EMBL/GenBank/DDBJ whole genome shotgun (WGS) entry which is preliminary data.</text>
</comment>
<evidence type="ECO:0000313" key="1">
    <source>
        <dbReference type="EMBL" id="RRT66973.1"/>
    </source>
</evidence>
<accession>A0A426ZSH4</accession>
<name>A0A426ZSH4_ENSVE</name>
<proteinExistence type="predicted"/>
<gene>
    <name evidence="1" type="ORF">B296_00034877</name>
</gene>
<sequence length="141" mass="16328">MSLVNPLRGTLDTNYLTHPNYTDCLYNLRIILTTEKIAYVLDIIMPMLEEGASEDEIARYVKYIGIVLEENLCVDLIHQFLQDSFSHLIMNFNMSKFEVTLPELLNILREAESVIKKSVLYIGETNKKRKTNKTLKKDKGK</sequence>
<protein>
    <submittedName>
        <fullName evidence="1">Uncharacterized protein</fullName>
    </submittedName>
</protein>
<organism evidence="1 2">
    <name type="scientific">Ensete ventricosum</name>
    <name type="common">Abyssinian banana</name>
    <name type="synonym">Musa ensete</name>
    <dbReference type="NCBI Taxonomy" id="4639"/>
    <lineage>
        <taxon>Eukaryota</taxon>
        <taxon>Viridiplantae</taxon>
        <taxon>Streptophyta</taxon>
        <taxon>Embryophyta</taxon>
        <taxon>Tracheophyta</taxon>
        <taxon>Spermatophyta</taxon>
        <taxon>Magnoliopsida</taxon>
        <taxon>Liliopsida</taxon>
        <taxon>Zingiberales</taxon>
        <taxon>Musaceae</taxon>
        <taxon>Ensete</taxon>
    </lineage>
</organism>
<reference evidence="1 2" key="1">
    <citation type="journal article" date="2014" name="Agronomy (Basel)">
        <title>A Draft Genome Sequence for Ensete ventricosum, the Drought-Tolerant Tree Against Hunger.</title>
        <authorList>
            <person name="Harrison J."/>
            <person name="Moore K.A."/>
            <person name="Paszkiewicz K."/>
            <person name="Jones T."/>
            <person name="Grant M."/>
            <person name="Ambacheew D."/>
            <person name="Muzemil S."/>
            <person name="Studholme D.J."/>
        </authorList>
    </citation>
    <scope>NUCLEOTIDE SEQUENCE [LARGE SCALE GENOMIC DNA]</scope>
</reference>
<dbReference type="AlphaFoldDB" id="A0A426ZSH4"/>
<dbReference type="EMBL" id="AMZH03005220">
    <property type="protein sequence ID" value="RRT66973.1"/>
    <property type="molecule type" value="Genomic_DNA"/>
</dbReference>